<dbReference type="EMBL" id="NBVN01000010">
    <property type="protein sequence ID" value="PUA31479.1"/>
    <property type="molecule type" value="Genomic_DNA"/>
</dbReference>
<name>A0A2R7Y218_9CREN</name>
<evidence type="ECO:0000259" key="3">
    <source>
        <dbReference type="PROSITE" id="PS50893"/>
    </source>
</evidence>
<evidence type="ECO:0000256" key="1">
    <source>
        <dbReference type="ARBA" id="ARBA00022741"/>
    </source>
</evidence>
<feature type="domain" description="ABC transporter" evidence="3">
    <location>
        <begin position="261"/>
        <end position="493"/>
    </location>
</feature>
<comment type="caution">
    <text evidence="4">The sequence shown here is derived from an EMBL/GenBank/DDBJ whole genome shotgun (WGS) entry which is preliminary data.</text>
</comment>
<dbReference type="PANTHER" id="PTHR43790">
    <property type="entry name" value="CARBOHYDRATE TRANSPORT ATP-BINDING PROTEIN MG119-RELATED"/>
    <property type="match status" value="1"/>
</dbReference>
<keyword evidence="2 4" id="KW-0067">ATP-binding</keyword>
<dbReference type="Proteomes" id="UP000244093">
    <property type="component" value="Unassembled WGS sequence"/>
</dbReference>
<feature type="domain" description="ABC transporter" evidence="3">
    <location>
        <begin position="8"/>
        <end position="245"/>
    </location>
</feature>
<proteinExistence type="predicted"/>
<dbReference type="InterPro" id="IPR003593">
    <property type="entry name" value="AAA+_ATPase"/>
</dbReference>
<dbReference type="InterPro" id="IPR003439">
    <property type="entry name" value="ABC_transporter-like_ATP-bd"/>
</dbReference>
<accession>A0A2R7Y218</accession>
<dbReference type="PROSITE" id="PS00211">
    <property type="entry name" value="ABC_TRANSPORTER_1"/>
    <property type="match status" value="1"/>
</dbReference>
<dbReference type="SUPFAM" id="SSF52540">
    <property type="entry name" value="P-loop containing nucleoside triphosphate hydrolases"/>
    <property type="match status" value="2"/>
</dbReference>
<dbReference type="AlphaFoldDB" id="A0A2R7Y218"/>
<dbReference type="Pfam" id="PF00005">
    <property type="entry name" value="ABC_tran"/>
    <property type="match status" value="2"/>
</dbReference>
<dbReference type="PANTHER" id="PTHR43790:SF4">
    <property type="entry name" value="GUANOSINE IMPORT ATP-BINDING PROTEIN NUPO"/>
    <property type="match status" value="1"/>
</dbReference>
<dbReference type="PROSITE" id="PS50893">
    <property type="entry name" value="ABC_TRANSPORTER_2"/>
    <property type="match status" value="2"/>
</dbReference>
<organism evidence="4 5">
    <name type="scientific">Zestosphaera tikiterensis</name>
    <dbReference type="NCBI Taxonomy" id="1973259"/>
    <lineage>
        <taxon>Archaea</taxon>
        <taxon>Thermoproteota</taxon>
        <taxon>Thermoprotei</taxon>
        <taxon>Desulfurococcales</taxon>
        <taxon>Desulfurococcaceae</taxon>
        <taxon>Zestosphaera</taxon>
    </lineage>
</organism>
<gene>
    <name evidence="4" type="ORF">B7O98_09265</name>
</gene>
<evidence type="ECO:0000256" key="2">
    <source>
        <dbReference type="ARBA" id="ARBA00022840"/>
    </source>
</evidence>
<dbReference type="Gene3D" id="3.40.50.300">
    <property type="entry name" value="P-loop containing nucleotide triphosphate hydrolases"/>
    <property type="match status" value="2"/>
</dbReference>
<protein>
    <submittedName>
        <fullName evidence="4">ABC transporter ATP-binding protein</fullName>
    </submittedName>
</protein>
<dbReference type="InterPro" id="IPR017871">
    <property type="entry name" value="ABC_transporter-like_CS"/>
</dbReference>
<evidence type="ECO:0000313" key="4">
    <source>
        <dbReference type="EMBL" id="PUA31479.1"/>
    </source>
</evidence>
<dbReference type="CDD" id="cd03216">
    <property type="entry name" value="ABC_Carb_Monos_I"/>
    <property type="match status" value="1"/>
</dbReference>
<dbReference type="InterPro" id="IPR050107">
    <property type="entry name" value="ABC_carbohydrate_import_ATPase"/>
</dbReference>
<dbReference type="CDD" id="cd03215">
    <property type="entry name" value="ABC_Carb_Monos_II"/>
    <property type="match status" value="1"/>
</dbReference>
<sequence length="495" mass="54949">MYLRDKLGEMVNIHKIYPDGTVALRGVNLDIYEGEMLGLLGENGAGKTTLMKILSGLLKPTRGVIRIKGKEVKFRSPKDALSYGIGMVHQHFTLVPQFTVLENIVLGSEPKVNKLMIDWSRAEEEVKELMKLTGFKVDLNAKVASLPVGMKQMAEILKVLYRNIRLLILDEPTSALTPIEVKSFFNVLRKLREGGVTIVFITHKIKEALEITDRIVVLRKGLVEGVISTTEATPQLLARMMVKVETKPIIKPEVSPSREVLVVEDLWVRGDDGRYVVKGASFCVREGEIYGILGVEGNGQKELVEAIIGLRRYDRGRVLVRSNSRLLAYVPPDRTTEGLVLEMPVCENSILGIHKMFTFGKLAINTRKVVVHANELVSKYSIATPNIRTPAKYLSGGNQQRLVIARELSKGSDLLIVVNPTRGLDIASTNYVRKLLVDLRSNGKAILLVTADVDEALEISDRLGVIYNGRITGEDLAMNFTEERLGLLMGGALRE</sequence>
<reference evidence="4 5" key="1">
    <citation type="journal article" date="2018" name="Syst. Appl. Microbiol.">
        <title>A new symbiotic nanoarchaeote (Candidatus Nanoclepta minutus) and its host (Zestosphaera tikiterensis gen. nov., sp. nov.) from a New Zealand hot spring.</title>
        <authorList>
            <person name="St John E."/>
            <person name="Liu Y."/>
            <person name="Podar M."/>
            <person name="Stott M.B."/>
            <person name="Meneghin J."/>
            <person name="Chen Z."/>
            <person name="Lagutin K."/>
            <person name="Mitchell K."/>
            <person name="Reysenbach A.L."/>
        </authorList>
    </citation>
    <scope>NUCLEOTIDE SEQUENCE [LARGE SCALE GENOMIC DNA]</scope>
    <source>
        <strain evidence="4">NZ3</strain>
    </source>
</reference>
<keyword evidence="1" id="KW-0547">Nucleotide-binding</keyword>
<dbReference type="SMART" id="SM00382">
    <property type="entry name" value="AAA"/>
    <property type="match status" value="2"/>
</dbReference>
<dbReference type="GO" id="GO:0005524">
    <property type="term" value="F:ATP binding"/>
    <property type="evidence" value="ECO:0007669"/>
    <property type="project" value="UniProtKB-KW"/>
</dbReference>
<dbReference type="GO" id="GO:0016887">
    <property type="term" value="F:ATP hydrolysis activity"/>
    <property type="evidence" value="ECO:0007669"/>
    <property type="project" value="InterPro"/>
</dbReference>
<evidence type="ECO:0000313" key="5">
    <source>
        <dbReference type="Proteomes" id="UP000244093"/>
    </source>
</evidence>
<dbReference type="InterPro" id="IPR027417">
    <property type="entry name" value="P-loop_NTPase"/>
</dbReference>